<evidence type="ECO:0000259" key="12">
    <source>
        <dbReference type="PROSITE" id="PS51123"/>
    </source>
</evidence>
<evidence type="ECO:0000256" key="5">
    <source>
        <dbReference type="ARBA" id="ARBA00023139"/>
    </source>
</evidence>
<dbReference type="InterPro" id="IPR006690">
    <property type="entry name" value="OMPA-like_CS"/>
</dbReference>
<evidence type="ECO:0000313" key="13">
    <source>
        <dbReference type="EMBL" id="OGI59114.1"/>
    </source>
</evidence>
<dbReference type="Pfam" id="PF00691">
    <property type="entry name" value="OmpA"/>
    <property type="match status" value="1"/>
</dbReference>
<evidence type="ECO:0000256" key="11">
    <source>
        <dbReference type="SAM" id="MobiDB-lite"/>
    </source>
</evidence>
<dbReference type="InterPro" id="IPR006665">
    <property type="entry name" value="OmpA-like"/>
</dbReference>
<evidence type="ECO:0000256" key="6">
    <source>
        <dbReference type="ARBA" id="ARBA00023237"/>
    </source>
</evidence>
<sequence>MGLGLAGCAGPEEKPAVTDGTEQGAETSGAGAGDQTGATGTPLDAANLLSKRRVYFAFDSSAVDDESRSIIEAHASYLAANPQVKLVLEGHTDERGTREYNLALGERRAQAVERMMRTLGVAADRIKATSYGEEKPVATDHDESSWRLNRRVEILY</sequence>
<dbReference type="InterPro" id="IPR050330">
    <property type="entry name" value="Bact_OuterMem_StrucFunc"/>
</dbReference>
<evidence type="ECO:0000256" key="8">
    <source>
        <dbReference type="ARBA" id="ARBA00023306"/>
    </source>
</evidence>
<feature type="region of interest" description="Disordered" evidence="11">
    <location>
        <begin position="1"/>
        <end position="43"/>
    </location>
</feature>
<dbReference type="GO" id="GO:0009279">
    <property type="term" value="C:cell outer membrane"/>
    <property type="evidence" value="ECO:0007669"/>
    <property type="project" value="UniProtKB-SubCell"/>
</dbReference>
<dbReference type="SUPFAM" id="SSF103088">
    <property type="entry name" value="OmpA-like"/>
    <property type="match status" value="1"/>
</dbReference>
<dbReference type="InterPro" id="IPR036737">
    <property type="entry name" value="OmpA-like_sf"/>
</dbReference>
<dbReference type="InterPro" id="IPR006664">
    <property type="entry name" value="OMP_bac"/>
</dbReference>
<evidence type="ECO:0000256" key="4">
    <source>
        <dbReference type="ARBA" id="ARBA00023136"/>
    </source>
</evidence>
<evidence type="ECO:0000256" key="9">
    <source>
        <dbReference type="HAMAP-Rule" id="MF_02204"/>
    </source>
</evidence>
<dbReference type="PANTHER" id="PTHR30329:SF21">
    <property type="entry name" value="LIPOPROTEIN YIAD-RELATED"/>
    <property type="match status" value="1"/>
</dbReference>
<name>A0A1F6UP11_9PROT</name>
<comment type="subcellular location">
    <subcellularLocation>
        <location evidence="1">Cell outer membrane</location>
    </subcellularLocation>
</comment>
<accession>A0A1F6UP11</accession>
<dbReference type="PROSITE" id="PS51123">
    <property type="entry name" value="OMPA_2"/>
    <property type="match status" value="1"/>
</dbReference>
<comment type="subunit">
    <text evidence="9">The Tol-Pal system is composed of five core proteins: the inner membrane proteins TolA, TolQ and TolR, the periplasmic protein TolB and the outer membrane protein Pal. They form a network linking the inner and outer membranes and the peptidoglycan layer.</text>
</comment>
<reference evidence="13 14" key="1">
    <citation type="journal article" date="2016" name="Nat. Commun.">
        <title>Thousands of microbial genomes shed light on interconnected biogeochemical processes in an aquifer system.</title>
        <authorList>
            <person name="Anantharaman K."/>
            <person name="Brown C.T."/>
            <person name="Hug L.A."/>
            <person name="Sharon I."/>
            <person name="Castelle C.J."/>
            <person name="Probst A.J."/>
            <person name="Thomas B.C."/>
            <person name="Singh A."/>
            <person name="Wilkins M.J."/>
            <person name="Karaoz U."/>
            <person name="Brodie E.L."/>
            <person name="Williams K.H."/>
            <person name="Hubbard S.S."/>
            <person name="Banfield J.F."/>
        </authorList>
    </citation>
    <scope>NUCLEOTIDE SEQUENCE [LARGE SCALE GENOMIC DNA]</scope>
</reference>
<dbReference type="InterPro" id="IPR039001">
    <property type="entry name" value="Pal"/>
</dbReference>
<comment type="caution">
    <text evidence="13">The sequence shown here is derived from an EMBL/GenBank/DDBJ whole genome shotgun (WGS) entry which is preliminary data.</text>
</comment>
<comment type="similarity">
    <text evidence="9">Belongs to the Pal lipoprotein family.</text>
</comment>
<dbReference type="CDD" id="cd07185">
    <property type="entry name" value="OmpA_C-like"/>
    <property type="match status" value="1"/>
</dbReference>
<dbReference type="InterPro" id="IPR014169">
    <property type="entry name" value="Pal_lipo_C"/>
</dbReference>
<keyword evidence="5" id="KW-0564">Palmitate</keyword>
<organism evidence="13 14">
    <name type="scientific">Candidatus Muproteobacteria bacterium RBG_19FT_COMBO_61_10</name>
    <dbReference type="NCBI Taxonomy" id="1817761"/>
    <lineage>
        <taxon>Bacteria</taxon>
        <taxon>Pseudomonadati</taxon>
        <taxon>Pseudomonadota</taxon>
        <taxon>Candidatus Muproteobacteria</taxon>
    </lineage>
</organism>
<dbReference type="Proteomes" id="UP000177950">
    <property type="component" value="Unassembled WGS sequence"/>
</dbReference>
<feature type="domain" description="OmpA-like" evidence="12">
    <location>
        <begin position="43"/>
        <end position="156"/>
    </location>
</feature>
<protein>
    <recommendedName>
        <fullName evidence="9">Peptidoglycan-associated protein</fullName>
    </recommendedName>
</protein>
<keyword evidence="8 9" id="KW-0131">Cell cycle</keyword>
<keyword evidence="7 13" id="KW-0449">Lipoprotein</keyword>
<dbReference type="PROSITE" id="PS01068">
    <property type="entry name" value="OMPA_1"/>
    <property type="match status" value="1"/>
</dbReference>
<dbReference type="NCBIfam" id="TIGR02802">
    <property type="entry name" value="Pal_lipo"/>
    <property type="match status" value="1"/>
</dbReference>
<dbReference type="AlphaFoldDB" id="A0A1F6UP11"/>
<keyword evidence="4 10" id="KW-0472">Membrane</keyword>
<comment type="function">
    <text evidence="9">Part of the Tol-Pal system, which plays a role in outer membrane invagination during cell division and is important for maintaining outer membrane integrity.</text>
</comment>
<proteinExistence type="inferred from homology"/>
<dbReference type="PANTHER" id="PTHR30329">
    <property type="entry name" value="STATOR ELEMENT OF FLAGELLAR MOTOR COMPLEX"/>
    <property type="match status" value="1"/>
</dbReference>
<evidence type="ECO:0000256" key="7">
    <source>
        <dbReference type="ARBA" id="ARBA00023288"/>
    </source>
</evidence>
<dbReference type="GO" id="GO:0051301">
    <property type="term" value="P:cell division"/>
    <property type="evidence" value="ECO:0007669"/>
    <property type="project" value="UniProtKB-UniRule"/>
</dbReference>
<dbReference type="Gene3D" id="3.30.1330.60">
    <property type="entry name" value="OmpA-like domain"/>
    <property type="match status" value="1"/>
</dbReference>
<dbReference type="EMBL" id="MFSV01000011">
    <property type="protein sequence ID" value="OGI59114.1"/>
    <property type="molecule type" value="Genomic_DNA"/>
</dbReference>
<keyword evidence="2 9" id="KW-0132">Cell division</keyword>
<dbReference type="HAMAP" id="MF_02204">
    <property type="entry name" value="Pal"/>
    <property type="match status" value="1"/>
</dbReference>
<evidence type="ECO:0000256" key="3">
    <source>
        <dbReference type="ARBA" id="ARBA00022729"/>
    </source>
</evidence>
<dbReference type="PRINTS" id="PR01021">
    <property type="entry name" value="OMPADOMAIN"/>
</dbReference>
<evidence type="ECO:0000313" key="14">
    <source>
        <dbReference type="Proteomes" id="UP000177950"/>
    </source>
</evidence>
<gene>
    <name evidence="9" type="primary">pal</name>
    <name evidence="13" type="ORF">A2V58_07995</name>
</gene>
<keyword evidence="6" id="KW-0998">Cell outer membrane</keyword>
<evidence type="ECO:0000256" key="2">
    <source>
        <dbReference type="ARBA" id="ARBA00022618"/>
    </source>
</evidence>
<evidence type="ECO:0000256" key="10">
    <source>
        <dbReference type="PROSITE-ProRule" id="PRU00473"/>
    </source>
</evidence>
<evidence type="ECO:0000256" key="1">
    <source>
        <dbReference type="ARBA" id="ARBA00004442"/>
    </source>
</evidence>
<keyword evidence="3" id="KW-0732">Signal</keyword>